<dbReference type="EMBL" id="CH408033">
    <property type="protein sequence ID" value="EAQ86042.1"/>
    <property type="molecule type" value="Genomic_DNA"/>
</dbReference>
<feature type="compositionally biased region" description="Polar residues" evidence="1">
    <location>
        <begin position="71"/>
        <end position="96"/>
    </location>
</feature>
<feature type="compositionally biased region" description="Low complexity" evidence="1">
    <location>
        <begin position="39"/>
        <end position="51"/>
    </location>
</feature>
<dbReference type="RefSeq" id="XP_001224951.1">
    <property type="nucleotide sequence ID" value="XM_001224950.1"/>
</dbReference>
<gene>
    <name evidence="2" type="ORF">CHGG_07295</name>
</gene>
<feature type="region of interest" description="Disordered" evidence="1">
    <location>
        <begin position="368"/>
        <end position="421"/>
    </location>
</feature>
<accession>Q2GXK9</accession>
<evidence type="ECO:0000313" key="2">
    <source>
        <dbReference type="EMBL" id="EAQ86042.1"/>
    </source>
</evidence>
<feature type="region of interest" description="Disordered" evidence="1">
    <location>
        <begin position="310"/>
        <end position="349"/>
    </location>
</feature>
<reference evidence="3" key="1">
    <citation type="journal article" date="2015" name="Genome Announc.">
        <title>Draft genome sequence of the cellulolytic fungus Chaetomium globosum.</title>
        <authorList>
            <person name="Cuomo C.A."/>
            <person name="Untereiner W.A."/>
            <person name="Ma L.-J."/>
            <person name="Grabherr M."/>
            <person name="Birren B.W."/>
        </authorList>
    </citation>
    <scope>NUCLEOTIDE SEQUENCE [LARGE SCALE GENOMIC DNA]</scope>
    <source>
        <strain evidence="3">ATCC 6205 / CBS 148.51 / DSM 1962 / NBRC 6347 / NRRL 1970</strain>
    </source>
</reference>
<dbReference type="Proteomes" id="UP000001056">
    <property type="component" value="Unassembled WGS sequence"/>
</dbReference>
<sequence>MFEVDWQDYGCERVGQRRVRKEVEKEQKKNNDASSGHRTNSTLSTRTSSSSDQNHRKFFGSIGRKKPAASLKNNEPEATTPKVESTQANGTFKRSSLRFSGITTTMMAPPTANISTGLENKPLNIQPSGTLRNIADAMQSNSPQSADRSMTQLTVPTLESQGDEPTNDATTEIKLVQALDDKGSSVNKVVTTTYEHGEADPFVSTRSGVGTQITAGFKIPRKTGLSRAIHPAPSPADDAKSASELIDDWFIALHNPAARPALKPGPNGTFRSGGVLLPPNVVRRTLPETPTRQSAKNSDAGFLPARLTPIRFSADNPDDWTPVAQRKRAPSDSVRAPPAPVENQESVQGEEEVMRLMAADLKDIHIQEEVARESGTARSNADTPRAKRSAGYAVEPGPRSAPMEKNAETVRKSGRPVRPVI</sequence>
<dbReference type="OMA" id="PARESIY"/>
<evidence type="ECO:0000313" key="3">
    <source>
        <dbReference type="Proteomes" id="UP000001056"/>
    </source>
</evidence>
<proteinExistence type="predicted"/>
<protein>
    <submittedName>
        <fullName evidence="2">Uncharacterized protein</fullName>
    </submittedName>
</protein>
<keyword evidence="3" id="KW-1185">Reference proteome</keyword>
<dbReference type="OrthoDB" id="3902588at2759"/>
<evidence type="ECO:0000256" key="1">
    <source>
        <dbReference type="SAM" id="MobiDB-lite"/>
    </source>
</evidence>
<organism evidence="2 3">
    <name type="scientific">Chaetomium globosum (strain ATCC 6205 / CBS 148.51 / DSM 1962 / NBRC 6347 / NRRL 1970)</name>
    <name type="common">Soil fungus</name>
    <dbReference type="NCBI Taxonomy" id="306901"/>
    <lineage>
        <taxon>Eukaryota</taxon>
        <taxon>Fungi</taxon>
        <taxon>Dikarya</taxon>
        <taxon>Ascomycota</taxon>
        <taxon>Pezizomycotina</taxon>
        <taxon>Sordariomycetes</taxon>
        <taxon>Sordariomycetidae</taxon>
        <taxon>Sordariales</taxon>
        <taxon>Chaetomiaceae</taxon>
        <taxon>Chaetomium</taxon>
    </lineage>
</organism>
<dbReference type="GeneID" id="4394293"/>
<dbReference type="HOGENOM" id="CLU_652115_0_0_1"/>
<dbReference type="AlphaFoldDB" id="Q2GXK9"/>
<feature type="region of interest" description="Disordered" evidence="1">
    <location>
        <begin position="1"/>
        <end position="96"/>
    </location>
</feature>
<dbReference type="eggNOG" id="ENOG502RJYI">
    <property type="taxonomic scope" value="Eukaryota"/>
</dbReference>
<feature type="compositionally biased region" description="Basic and acidic residues" evidence="1">
    <location>
        <begin position="10"/>
        <end position="31"/>
    </location>
</feature>
<dbReference type="InParanoid" id="Q2GXK9"/>
<name>Q2GXK9_CHAGB</name>
<dbReference type="VEuPathDB" id="FungiDB:CHGG_07295"/>